<dbReference type="CDD" id="cd00143">
    <property type="entry name" value="PP2Cc"/>
    <property type="match status" value="1"/>
</dbReference>
<dbReference type="Pfam" id="PF00481">
    <property type="entry name" value="PP2C"/>
    <property type="match status" value="1"/>
</dbReference>
<evidence type="ECO:0000256" key="4">
    <source>
        <dbReference type="ARBA" id="ARBA00013081"/>
    </source>
</evidence>
<dbReference type="InterPro" id="IPR015655">
    <property type="entry name" value="PP2C"/>
</dbReference>
<evidence type="ECO:0000256" key="10">
    <source>
        <dbReference type="RuleBase" id="RU003465"/>
    </source>
</evidence>
<comment type="cofactor">
    <cofactor evidence="2">
        <name>Mg(2+)</name>
        <dbReference type="ChEBI" id="CHEBI:18420"/>
    </cofactor>
</comment>
<evidence type="ECO:0000256" key="8">
    <source>
        <dbReference type="ARBA" id="ARBA00023211"/>
    </source>
</evidence>
<comment type="similarity">
    <text evidence="3 10">Belongs to the PP2C family.</text>
</comment>
<keyword evidence="5" id="KW-0479">Metal-binding</keyword>
<evidence type="ECO:0000256" key="7">
    <source>
        <dbReference type="ARBA" id="ARBA00022912"/>
    </source>
</evidence>
<dbReference type="InterPro" id="IPR001932">
    <property type="entry name" value="PPM-type_phosphatase-like_dom"/>
</dbReference>
<evidence type="ECO:0000256" key="9">
    <source>
        <dbReference type="ARBA" id="ARBA00048832"/>
    </source>
</evidence>
<dbReference type="InterPro" id="IPR000222">
    <property type="entry name" value="PP2C_BS"/>
</dbReference>
<comment type="cofactor">
    <cofactor evidence="1">
        <name>Mn(2+)</name>
        <dbReference type="ChEBI" id="CHEBI:29035"/>
    </cofactor>
</comment>
<dbReference type="PANTHER" id="PTHR13832">
    <property type="entry name" value="PROTEIN PHOSPHATASE 2C"/>
    <property type="match status" value="1"/>
</dbReference>
<dbReference type="AlphaFoldDB" id="A0A0C2SIV5"/>
<evidence type="ECO:0000256" key="3">
    <source>
        <dbReference type="ARBA" id="ARBA00006702"/>
    </source>
</evidence>
<dbReference type="FunCoup" id="A0A0C2SIV5">
    <property type="interactions" value="903"/>
</dbReference>
<dbReference type="InParanoid" id="A0A0C2SIV5"/>
<evidence type="ECO:0000259" key="12">
    <source>
        <dbReference type="PROSITE" id="PS51746"/>
    </source>
</evidence>
<name>A0A0C2SIV5_AMAMK</name>
<sequence>ATKKKTGSGSNDRYLYAVTEMQGWRIDMEDAHVAVLDLDGEPNSNCFFAVYDGHGGGRVSKYAGENLHKRLLSEDEYHERNCDTALKKAFLGTDEDLLASMHFCKVYGGATAVAALLTADNKIYVANAGDSRSVIDIKGEAEPLSFDHKPTNEPERARICAAGGYVACGRVNANLALSRALGDFQFKKNNELTPEKQIVTADPDVICHEVTEEDEFLVLACDGIWDCLSSQQVVDIVRYEISEGKELSEITELICDHCLAPDEAEGDMIGRDNMTVLIVAILHGRSKEEWYSWIADRVKNKYGYETPSALPQLYSPSRLMSFRARQEALEARNKSRQEEENSIAPIGNPSASSVGISSSIGESDVLPSEDPTRHLKAQGKNSSP</sequence>
<dbReference type="PROSITE" id="PS51746">
    <property type="entry name" value="PPM_2"/>
    <property type="match status" value="1"/>
</dbReference>
<feature type="region of interest" description="Disordered" evidence="11">
    <location>
        <begin position="328"/>
        <end position="384"/>
    </location>
</feature>
<organism evidence="13 14">
    <name type="scientific">Amanita muscaria (strain Koide BX008)</name>
    <dbReference type="NCBI Taxonomy" id="946122"/>
    <lineage>
        <taxon>Eukaryota</taxon>
        <taxon>Fungi</taxon>
        <taxon>Dikarya</taxon>
        <taxon>Basidiomycota</taxon>
        <taxon>Agaricomycotina</taxon>
        <taxon>Agaricomycetes</taxon>
        <taxon>Agaricomycetidae</taxon>
        <taxon>Agaricales</taxon>
        <taxon>Pluteineae</taxon>
        <taxon>Amanitaceae</taxon>
        <taxon>Amanita</taxon>
    </lineage>
</organism>
<keyword evidence="8" id="KW-0464">Manganese</keyword>
<dbReference type="SUPFAM" id="SSF81606">
    <property type="entry name" value="PP2C-like"/>
    <property type="match status" value="1"/>
</dbReference>
<dbReference type="PANTHER" id="PTHR13832:SF565">
    <property type="entry name" value="AT28366P-RELATED"/>
    <property type="match status" value="1"/>
</dbReference>
<dbReference type="SMART" id="SM00332">
    <property type="entry name" value="PP2Cc"/>
    <property type="match status" value="1"/>
</dbReference>
<dbReference type="Gene3D" id="3.60.40.10">
    <property type="entry name" value="PPM-type phosphatase domain"/>
    <property type="match status" value="1"/>
</dbReference>
<dbReference type="EMBL" id="KN818262">
    <property type="protein sequence ID" value="KIL63120.1"/>
    <property type="molecule type" value="Genomic_DNA"/>
</dbReference>
<reference evidence="13 14" key="1">
    <citation type="submission" date="2014-04" db="EMBL/GenBank/DDBJ databases">
        <title>Evolutionary Origins and Diversification of the Mycorrhizal Mutualists.</title>
        <authorList>
            <consortium name="DOE Joint Genome Institute"/>
            <consortium name="Mycorrhizal Genomics Consortium"/>
            <person name="Kohler A."/>
            <person name="Kuo A."/>
            <person name="Nagy L.G."/>
            <person name="Floudas D."/>
            <person name="Copeland A."/>
            <person name="Barry K.W."/>
            <person name="Cichocki N."/>
            <person name="Veneault-Fourrey C."/>
            <person name="LaButti K."/>
            <person name="Lindquist E.A."/>
            <person name="Lipzen A."/>
            <person name="Lundell T."/>
            <person name="Morin E."/>
            <person name="Murat C."/>
            <person name="Riley R."/>
            <person name="Ohm R."/>
            <person name="Sun H."/>
            <person name="Tunlid A."/>
            <person name="Henrissat B."/>
            <person name="Grigoriev I.V."/>
            <person name="Hibbett D.S."/>
            <person name="Martin F."/>
        </authorList>
    </citation>
    <scope>NUCLEOTIDE SEQUENCE [LARGE SCALE GENOMIC DNA]</scope>
    <source>
        <strain evidence="13 14">Koide BX008</strain>
    </source>
</reference>
<dbReference type="InterPro" id="IPR036457">
    <property type="entry name" value="PPM-type-like_dom_sf"/>
</dbReference>
<protein>
    <recommendedName>
        <fullName evidence="4">protein-serine/threonine phosphatase</fullName>
        <ecNumber evidence="4">3.1.3.16</ecNumber>
    </recommendedName>
</protein>
<evidence type="ECO:0000256" key="1">
    <source>
        <dbReference type="ARBA" id="ARBA00001936"/>
    </source>
</evidence>
<accession>A0A0C2SIV5</accession>
<feature type="non-terminal residue" evidence="13">
    <location>
        <position position="1"/>
    </location>
</feature>
<evidence type="ECO:0000256" key="5">
    <source>
        <dbReference type="ARBA" id="ARBA00022723"/>
    </source>
</evidence>
<dbReference type="GO" id="GO:0004722">
    <property type="term" value="F:protein serine/threonine phosphatase activity"/>
    <property type="evidence" value="ECO:0007669"/>
    <property type="project" value="UniProtKB-EC"/>
</dbReference>
<dbReference type="HOGENOM" id="CLU_013173_4_2_1"/>
<keyword evidence="6 10" id="KW-0378">Hydrolase</keyword>
<dbReference type="STRING" id="946122.A0A0C2SIV5"/>
<evidence type="ECO:0000256" key="11">
    <source>
        <dbReference type="SAM" id="MobiDB-lite"/>
    </source>
</evidence>
<dbReference type="EC" id="3.1.3.16" evidence="4"/>
<evidence type="ECO:0000256" key="2">
    <source>
        <dbReference type="ARBA" id="ARBA00001946"/>
    </source>
</evidence>
<dbReference type="Proteomes" id="UP000054549">
    <property type="component" value="Unassembled WGS sequence"/>
</dbReference>
<comment type="catalytic activity">
    <reaction evidence="9">
        <text>O-phospho-L-threonyl-[protein] + H2O = L-threonyl-[protein] + phosphate</text>
        <dbReference type="Rhea" id="RHEA:47004"/>
        <dbReference type="Rhea" id="RHEA-COMP:11060"/>
        <dbReference type="Rhea" id="RHEA-COMP:11605"/>
        <dbReference type="ChEBI" id="CHEBI:15377"/>
        <dbReference type="ChEBI" id="CHEBI:30013"/>
        <dbReference type="ChEBI" id="CHEBI:43474"/>
        <dbReference type="ChEBI" id="CHEBI:61977"/>
        <dbReference type="EC" id="3.1.3.16"/>
    </reaction>
    <physiologicalReaction direction="left-to-right" evidence="9">
        <dbReference type="Rhea" id="RHEA:47005"/>
    </physiologicalReaction>
</comment>
<feature type="compositionally biased region" description="Basic and acidic residues" evidence="11">
    <location>
        <begin position="328"/>
        <end position="339"/>
    </location>
</feature>
<gene>
    <name evidence="13" type="ORF">M378DRAFT_80109</name>
</gene>
<keyword evidence="14" id="KW-1185">Reference proteome</keyword>
<dbReference type="GO" id="GO:0046872">
    <property type="term" value="F:metal ion binding"/>
    <property type="evidence" value="ECO:0007669"/>
    <property type="project" value="UniProtKB-KW"/>
</dbReference>
<evidence type="ECO:0000313" key="13">
    <source>
        <dbReference type="EMBL" id="KIL63120.1"/>
    </source>
</evidence>
<feature type="domain" description="PPM-type phosphatase" evidence="12">
    <location>
        <begin position="15"/>
        <end position="281"/>
    </location>
</feature>
<dbReference type="FunFam" id="3.60.40.10:FF:000016">
    <property type="entry name" value="Protein phosphatase 2C"/>
    <property type="match status" value="1"/>
</dbReference>
<evidence type="ECO:0000256" key="6">
    <source>
        <dbReference type="ARBA" id="ARBA00022801"/>
    </source>
</evidence>
<dbReference type="OrthoDB" id="10264738at2759"/>
<feature type="compositionally biased region" description="Low complexity" evidence="11">
    <location>
        <begin position="350"/>
        <end position="363"/>
    </location>
</feature>
<keyword evidence="7 10" id="KW-0904">Protein phosphatase</keyword>
<proteinExistence type="inferred from homology"/>
<dbReference type="PROSITE" id="PS01032">
    <property type="entry name" value="PPM_1"/>
    <property type="match status" value="1"/>
</dbReference>
<evidence type="ECO:0000313" key="14">
    <source>
        <dbReference type="Proteomes" id="UP000054549"/>
    </source>
</evidence>